<evidence type="ECO:0000256" key="1">
    <source>
        <dbReference type="ARBA" id="ARBA00022737"/>
    </source>
</evidence>
<dbReference type="Pfam" id="PF12796">
    <property type="entry name" value="Ank_2"/>
    <property type="match status" value="1"/>
</dbReference>
<dbReference type="PANTHER" id="PTHR24171:SF9">
    <property type="entry name" value="ANKYRIN REPEAT DOMAIN-CONTAINING PROTEIN 39"/>
    <property type="match status" value="1"/>
</dbReference>
<dbReference type="SMART" id="SM00248">
    <property type="entry name" value="ANK"/>
    <property type="match status" value="3"/>
</dbReference>
<dbReference type="Gene3D" id="1.25.40.20">
    <property type="entry name" value="Ankyrin repeat-containing domain"/>
    <property type="match status" value="2"/>
</dbReference>
<protein>
    <submittedName>
        <fullName evidence="4">ANK_REP_REGION domain-containing protein</fullName>
    </submittedName>
</protein>
<feature type="repeat" description="ANK" evidence="3">
    <location>
        <begin position="55"/>
        <end position="87"/>
    </location>
</feature>
<evidence type="ECO:0000256" key="3">
    <source>
        <dbReference type="PROSITE-ProRule" id="PRU00023"/>
    </source>
</evidence>
<dbReference type="PROSITE" id="PS50088">
    <property type="entry name" value="ANK_REPEAT"/>
    <property type="match status" value="1"/>
</dbReference>
<reference evidence="4" key="1">
    <citation type="submission" date="2019-11" db="UniProtKB">
        <authorList>
            <consortium name="WormBaseParasite"/>
        </authorList>
    </citation>
    <scope>IDENTIFICATION</scope>
</reference>
<sequence length="172" mass="19064">MSGEHKCHVHSSPYTQTFEEMEFERGMWNCAVYGKTDQLLRLLKKGVNVNSQDRYGFTPLHYASRNGRTATCELLLSHGADVFAVTRNGKATALHRAAFCGHLDVVKLLCSCQKSEDYPPLASMLDVDGQTCLHSAARGNQPVVLHWLSITYPELISIRDNAGKTASDLLPL</sequence>
<dbReference type="PROSITE" id="PS50297">
    <property type="entry name" value="ANK_REP_REGION"/>
    <property type="match status" value="1"/>
</dbReference>
<name>A0A5K3FZH0_MESCO</name>
<evidence type="ECO:0000256" key="2">
    <source>
        <dbReference type="ARBA" id="ARBA00023043"/>
    </source>
</evidence>
<dbReference type="WBParaSite" id="MCU_013127-RA">
    <property type="protein sequence ID" value="MCU_013127-RA"/>
    <property type="gene ID" value="MCU_013127"/>
</dbReference>
<organism evidence="4">
    <name type="scientific">Mesocestoides corti</name>
    <name type="common">Flatworm</name>
    <dbReference type="NCBI Taxonomy" id="53468"/>
    <lineage>
        <taxon>Eukaryota</taxon>
        <taxon>Metazoa</taxon>
        <taxon>Spiralia</taxon>
        <taxon>Lophotrochozoa</taxon>
        <taxon>Platyhelminthes</taxon>
        <taxon>Cestoda</taxon>
        <taxon>Eucestoda</taxon>
        <taxon>Cyclophyllidea</taxon>
        <taxon>Mesocestoididae</taxon>
        <taxon>Mesocestoides</taxon>
    </lineage>
</organism>
<keyword evidence="2 3" id="KW-0040">ANK repeat</keyword>
<dbReference type="PANTHER" id="PTHR24171">
    <property type="entry name" value="ANKYRIN REPEAT DOMAIN-CONTAINING PROTEIN 39-RELATED"/>
    <property type="match status" value="1"/>
</dbReference>
<proteinExistence type="predicted"/>
<evidence type="ECO:0000313" key="4">
    <source>
        <dbReference type="WBParaSite" id="MCU_013127-RA"/>
    </source>
</evidence>
<keyword evidence="1" id="KW-0677">Repeat</keyword>
<dbReference type="InterPro" id="IPR002110">
    <property type="entry name" value="Ankyrin_rpt"/>
</dbReference>
<dbReference type="AlphaFoldDB" id="A0A5K3FZH0"/>
<accession>A0A5K3FZH0</accession>
<dbReference type="SUPFAM" id="SSF48403">
    <property type="entry name" value="Ankyrin repeat"/>
    <property type="match status" value="1"/>
</dbReference>
<dbReference type="InterPro" id="IPR036770">
    <property type="entry name" value="Ankyrin_rpt-contain_sf"/>
</dbReference>